<keyword evidence="5" id="KW-0472">Membrane</keyword>
<proteinExistence type="inferred from homology"/>
<dbReference type="SMART" id="SM00093">
    <property type="entry name" value="SERPIN"/>
    <property type="match status" value="1"/>
</dbReference>
<dbReference type="PROSITE" id="PS00284">
    <property type="entry name" value="SERPIN"/>
    <property type="match status" value="1"/>
</dbReference>
<evidence type="ECO:0000259" key="6">
    <source>
        <dbReference type="SMART" id="SM00093"/>
    </source>
</evidence>
<dbReference type="RefSeq" id="XP_001375795.2">
    <property type="nucleotide sequence ID" value="XM_001375758.3"/>
</dbReference>
<dbReference type="Gene3D" id="2.30.39.10">
    <property type="entry name" value="Alpha-1-antitrypsin, domain 1"/>
    <property type="match status" value="1"/>
</dbReference>
<keyword evidence="3" id="KW-0722">Serine protease inhibitor</keyword>
<dbReference type="STRING" id="13616.ENSMODP00000015740"/>
<dbReference type="Pfam" id="PF00079">
    <property type="entry name" value="Serpin"/>
    <property type="match status" value="1"/>
</dbReference>
<dbReference type="GeneID" id="100024568"/>
<gene>
    <name evidence="7" type="primary">LOC100024568</name>
</gene>
<keyword evidence="5" id="KW-0812">Transmembrane</keyword>
<feature type="domain" description="Serpin" evidence="6">
    <location>
        <begin position="77"/>
        <end position="434"/>
    </location>
</feature>
<dbReference type="InterPro" id="IPR000215">
    <property type="entry name" value="Serpin_fam"/>
</dbReference>
<dbReference type="KEGG" id="mdo:100024568"/>
<evidence type="ECO:0000313" key="7">
    <source>
        <dbReference type="Ensembl" id="ENSMODP00000015740.2"/>
    </source>
</evidence>
<dbReference type="FunFam" id="2.30.39.10:FF:000002">
    <property type="entry name" value="Serpin family D member 1"/>
    <property type="match status" value="1"/>
</dbReference>
<reference evidence="7" key="3">
    <citation type="submission" date="2025-09" db="UniProtKB">
        <authorList>
            <consortium name="Ensembl"/>
        </authorList>
    </citation>
    <scope>IDENTIFICATION</scope>
</reference>
<dbReference type="Bgee" id="ENSMODG00000012575">
    <property type="expression patterns" value="Expressed in liver and 14 other cell types or tissues"/>
</dbReference>
<sequence length="437" mass="50042">MQIRGNQNHSHRIKRVEVGKMKPVYILGLIVAVFCASGMCFPNPEEAQTDDQIQEEQPGRINQDSSAISTSNTDFAFKLFKTLASHHQNKNILFSPLSISIAFALLSLGAQGSTQTQILESLRFNLTETSVTEIHRGFQKLIYSHNLPNDMFQLSTGNALFVDKSMELLEKFQNDSKTFYSTEVFSADFQDSGLARQYINDYIKKQTQGKIMEMFKSLDENTIMVLVNYIYFKAKWKTPFKSIHTSEQNFFVSEDKIVQVPMMNLDHLYTRVFHDKELFCTVVELPYKGNATALFILPDEKKMEDVENSLNPEVLEKWKNSLKKRQINLFLPKFSLSSDFQLEEILPTMGIEEVFTDQANLSAITRQRNLKVSKVLHKAVVDVDETGTEAAVATGIEFVLYSAMFSPEIITFNRPFFIYIYHEEIIFMGKVVNPIST</sequence>
<comment type="similarity">
    <text evidence="1 4">Belongs to the serpin family.</text>
</comment>
<feature type="transmembrane region" description="Helical" evidence="5">
    <location>
        <begin position="21"/>
        <end position="39"/>
    </location>
</feature>
<keyword evidence="2" id="KW-0646">Protease inhibitor</keyword>
<evidence type="ECO:0000256" key="3">
    <source>
        <dbReference type="ARBA" id="ARBA00022900"/>
    </source>
</evidence>
<protein>
    <submittedName>
        <fullName evidence="7">Serine protease inhibitor A3N-like</fullName>
    </submittedName>
</protein>
<evidence type="ECO:0000256" key="1">
    <source>
        <dbReference type="ARBA" id="ARBA00009500"/>
    </source>
</evidence>
<evidence type="ECO:0000313" key="8">
    <source>
        <dbReference type="Proteomes" id="UP000002280"/>
    </source>
</evidence>
<dbReference type="PANTHER" id="PTHR11461:SF145">
    <property type="entry name" value="ALPHA-1-ANTICHYMOTRYPSIN"/>
    <property type="match status" value="1"/>
</dbReference>
<reference evidence="7 8" key="1">
    <citation type="journal article" date="2007" name="Nature">
        <title>Genome of the marsupial Monodelphis domestica reveals innovation in non-coding sequences.</title>
        <authorList>
            <person name="Mikkelsen T.S."/>
            <person name="Wakefield M.J."/>
            <person name="Aken B."/>
            <person name="Amemiya C.T."/>
            <person name="Chang J.L."/>
            <person name="Duke S."/>
            <person name="Garber M."/>
            <person name="Gentles A.J."/>
            <person name="Goodstadt L."/>
            <person name="Heger A."/>
            <person name="Jurka J."/>
            <person name="Kamal M."/>
            <person name="Mauceli E."/>
            <person name="Searle S.M."/>
            <person name="Sharpe T."/>
            <person name="Baker M.L."/>
            <person name="Batzer M.A."/>
            <person name="Benos P.V."/>
            <person name="Belov K."/>
            <person name="Clamp M."/>
            <person name="Cook A."/>
            <person name="Cuff J."/>
            <person name="Das R."/>
            <person name="Davidow L."/>
            <person name="Deakin J.E."/>
            <person name="Fazzari M.J."/>
            <person name="Glass J.L."/>
            <person name="Grabherr M."/>
            <person name="Greally J.M."/>
            <person name="Gu W."/>
            <person name="Hore T.A."/>
            <person name="Huttley G.A."/>
            <person name="Kleber M."/>
            <person name="Jirtle R.L."/>
            <person name="Koina E."/>
            <person name="Lee J.T."/>
            <person name="Mahony S."/>
            <person name="Marra M.A."/>
            <person name="Miller R.D."/>
            <person name="Nicholls R.D."/>
            <person name="Oda M."/>
            <person name="Papenfuss A.T."/>
            <person name="Parra Z.E."/>
            <person name="Pollock D.D."/>
            <person name="Ray D.A."/>
            <person name="Schein J.E."/>
            <person name="Speed T.P."/>
            <person name="Thompson K."/>
            <person name="VandeBerg J.L."/>
            <person name="Wade C.M."/>
            <person name="Walker J.A."/>
            <person name="Waters P.D."/>
            <person name="Webber C."/>
            <person name="Weidman J.R."/>
            <person name="Xie X."/>
            <person name="Zody M.C."/>
            <person name="Baldwin J."/>
            <person name="Abdouelleil A."/>
            <person name="Abdulkadir J."/>
            <person name="Abebe A."/>
            <person name="Abera B."/>
            <person name="Abreu J."/>
            <person name="Acer S.C."/>
            <person name="Aftuck L."/>
            <person name="Alexander A."/>
            <person name="An P."/>
            <person name="Anderson E."/>
            <person name="Anderson S."/>
            <person name="Arachi H."/>
            <person name="Azer M."/>
            <person name="Bachantsang P."/>
            <person name="Barry A."/>
            <person name="Bayul T."/>
            <person name="Berlin A."/>
            <person name="Bessette D."/>
            <person name="Bloom T."/>
            <person name="Bloom T."/>
            <person name="Boguslavskiy L."/>
            <person name="Bonnet C."/>
            <person name="Boukhgalter B."/>
            <person name="Bourzgui I."/>
            <person name="Brown A."/>
            <person name="Cahill P."/>
            <person name="Channer S."/>
            <person name="Cheshatsang Y."/>
            <person name="Chuda L."/>
            <person name="Citroen M."/>
            <person name="Collymore A."/>
            <person name="Cooke P."/>
            <person name="Costello M."/>
            <person name="D'Aco K."/>
            <person name="Daza R."/>
            <person name="De Haan G."/>
            <person name="DeGray S."/>
            <person name="DeMaso C."/>
            <person name="Dhargay N."/>
            <person name="Dooley K."/>
            <person name="Dooley E."/>
            <person name="Doricent M."/>
            <person name="Dorje P."/>
            <person name="Dorjee K."/>
            <person name="Dupes A."/>
            <person name="Elong R."/>
            <person name="Falk J."/>
            <person name="Farina A."/>
            <person name="Faro S."/>
            <person name="Ferguson D."/>
            <person name="Fisher S."/>
            <person name="Foley C.D."/>
            <person name="Franke A."/>
            <person name="Friedrich D."/>
            <person name="Gadbois L."/>
            <person name="Gearin G."/>
            <person name="Gearin C.R."/>
            <person name="Giannoukos G."/>
            <person name="Goode T."/>
            <person name="Graham J."/>
            <person name="Grandbois E."/>
            <person name="Grewal S."/>
            <person name="Gyaltsen K."/>
            <person name="Hafez N."/>
            <person name="Hagos B."/>
            <person name="Hall J."/>
            <person name="Henson C."/>
            <person name="Hollinger A."/>
            <person name="Honan T."/>
            <person name="Huard M.D."/>
            <person name="Hughes L."/>
            <person name="Hurhula B."/>
            <person name="Husby M.E."/>
            <person name="Kamat A."/>
            <person name="Kanga B."/>
            <person name="Kashin S."/>
            <person name="Khazanovich D."/>
            <person name="Kisner P."/>
            <person name="Lance K."/>
            <person name="Lara M."/>
            <person name="Lee W."/>
            <person name="Lennon N."/>
            <person name="Letendre F."/>
            <person name="LeVine R."/>
            <person name="Lipovsky A."/>
            <person name="Liu X."/>
            <person name="Liu J."/>
            <person name="Liu S."/>
            <person name="Lokyitsang T."/>
            <person name="Lokyitsang Y."/>
            <person name="Lubonja R."/>
            <person name="Lui A."/>
            <person name="MacDonald P."/>
            <person name="Magnisalis V."/>
            <person name="Maru K."/>
            <person name="Matthews C."/>
            <person name="McCusker W."/>
            <person name="McDonough S."/>
            <person name="Mehta T."/>
            <person name="Meldrim J."/>
            <person name="Meneus L."/>
            <person name="Mihai O."/>
            <person name="Mihalev A."/>
            <person name="Mihova T."/>
            <person name="Mittelman R."/>
            <person name="Mlenga V."/>
            <person name="Montmayeur A."/>
            <person name="Mulrain L."/>
            <person name="Navidi A."/>
            <person name="Naylor J."/>
            <person name="Negash T."/>
            <person name="Nguyen T."/>
            <person name="Nguyen N."/>
            <person name="Nicol R."/>
            <person name="Norbu C."/>
            <person name="Norbu N."/>
            <person name="Novod N."/>
            <person name="O'Neill B."/>
            <person name="Osman S."/>
            <person name="Markiewicz E."/>
            <person name="Oyono O.L."/>
            <person name="Patti C."/>
            <person name="Phunkhang P."/>
            <person name="Pierre F."/>
            <person name="Priest M."/>
            <person name="Raghuraman S."/>
            <person name="Rege F."/>
            <person name="Reyes R."/>
            <person name="Rise C."/>
            <person name="Rogov P."/>
            <person name="Ross K."/>
            <person name="Ryan E."/>
            <person name="Settipalli S."/>
            <person name="Shea T."/>
            <person name="Sherpa N."/>
            <person name="Shi L."/>
            <person name="Shih D."/>
            <person name="Sparrow T."/>
            <person name="Spaulding J."/>
            <person name="Stalker J."/>
            <person name="Stange-Thomann N."/>
            <person name="Stavropoulos S."/>
            <person name="Stone C."/>
            <person name="Strader C."/>
            <person name="Tesfaye S."/>
            <person name="Thomson T."/>
            <person name="Thoulutsang Y."/>
            <person name="Thoulutsang D."/>
            <person name="Topham K."/>
            <person name="Topping I."/>
            <person name="Tsamla T."/>
            <person name="Vassiliev H."/>
            <person name="Vo A."/>
            <person name="Wangchuk T."/>
            <person name="Wangdi T."/>
            <person name="Weiand M."/>
            <person name="Wilkinson J."/>
            <person name="Wilson A."/>
            <person name="Yadav S."/>
            <person name="Young G."/>
            <person name="Yu Q."/>
            <person name="Zembek L."/>
            <person name="Zhong D."/>
            <person name="Zimmer A."/>
            <person name="Zwirko Z."/>
            <person name="Jaffe D.B."/>
            <person name="Alvarez P."/>
            <person name="Brockman W."/>
            <person name="Butler J."/>
            <person name="Chin C."/>
            <person name="Gnerre S."/>
            <person name="MacCallum I."/>
            <person name="Graves J.A."/>
            <person name="Ponting C.P."/>
            <person name="Breen M."/>
            <person name="Samollow P.B."/>
            <person name="Lander E.S."/>
            <person name="Lindblad-Toh K."/>
        </authorList>
    </citation>
    <scope>NUCLEOTIDE SEQUENCE [LARGE SCALE GENOMIC DNA]</scope>
</reference>
<keyword evidence="8" id="KW-1185">Reference proteome</keyword>
<dbReference type="InterPro" id="IPR042178">
    <property type="entry name" value="Serpin_sf_1"/>
</dbReference>
<dbReference type="HOGENOM" id="CLU_023330_2_1_1"/>
<dbReference type="InParanoid" id="F6PJ15"/>
<organism evidence="7 8">
    <name type="scientific">Monodelphis domestica</name>
    <name type="common">Gray short-tailed opossum</name>
    <dbReference type="NCBI Taxonomy" id="13616"/>
    <lineage>
        <taxon>Eukaryota</taxon>
        <taxon>Metazoa</taxon>
        <taxon>Chordata</taxon>
        <taxon>Craniata</taxon>
        <taxon>Vertebrata</taxon>
        <taxon>Euteleostomi</taxon>
        <taxon>Mammalia</taxon>
        <taxon>Metatheria</taxon>
        <taxon>Didelphimorphia</taxon>
        <taxon>Didelphidae</taxon>
        <taxon>Monodelphis</taxon>
    </lineage>
</organism>
<dbReference type="GO" id="GO:0004867">
    <property type="term" value="F:serine-type endopeptidase inhibitor activity"/>
    <property type="evidence" value="ECO:0000318"/>
    <property type="project" value="GO_Central"/>
</dbReference>
<dbReference type="eggNOG" id="KOG2392">
    <property type="taxonomic scope" value="Eukaryota"/>
</dbReference>
<dbReference type="FunCoup" id="F6PJ15">
    <property type="interactions" value="76"/>
</dbReference>
<keyword evidence="5" id="KW-1133">Transmembrane helix</keyword>
<dbReference type="AlphaFoldDB" id="F6PJ15"/>
<dbReference type="InterPro" id="IPR042185">
    <property type="entry name" value="Serpin_sf_2"/>
</dbReference>
<dbReference type="PANTHER" id="PTHR11461">
    <property type="entry name" value="SERINE PROTEASE INHIBITOR, SERPIN"/>
    <property type="match status" value="1"/>
</dbReference>
<accession>F6PJ15</accession>
<dbReference type="Gene3D" id="3.30.497.10">
    <property type="entry name" value="Antithrombin, subunit I, domain 2"/>
    <property type="match status" value="1"/>
</dbReference>
<dbReference type="OMA" id="RHIDELY"/>
<dbReference type="OrthoDB" id="671595at2759"/>
<dbReference type="InterPro" id="IPR023796">
    <property type="entry name" value="Serpin_dom"/>
</dbReference>
<evidence type="ECO:0000256" key="2">
    <source>
        <dbReference type="ARBA" id="ARBA00022690"/>
    </source>
</evidence>
<dbReference type="FunFam" id="3.30.497.10:FF:000001">
    <property type="entry name" value="Serine protease inhibitor"/>
    <property type="match status" value="1"/>
</dbReference>
<dbReference type="InterPro" id="IPR036186">
    <property type="entry name" value="Serpin_sf"/>
</dbReference>
<reference evidence="7" key="2">
    <citation type="submission" date="2025-08" db="UniProtKB">
        <authorList>
            <consortium name="Ensembl"/>
        </authorList>
    </citation>
    <scope>IDENTIFICATION</scope>
</reference>
<dbReference type="InterPro" id="IPR023795">
    <property type="entry name" value="Serpin_CS"/>
</dbReference>
<dbReference type="GeneTree" id="ENSGT00940000154392"/>
<evidence type="ECO:0000256" key="4">
    <source>
        <dbReference type="RuleBase" id="RU000411"/>
    </source>
</evidence>
<dbReference type="Proteomes" id="UP000002280">
    <property type="component" value="Chromosome 1"/>
</dbReference>
<dbReference type="Ensembl" id="ENSMODT00000016030.3">
    <property type="protein sequence ID" value="ENSMODP00000015740.2"/>
    <property type="gene ID" value="ENSMODG00000012575.4"/>
</dbReference>
<dbReference type="GO" id="GO:0005615">
    <property type="term" value="C:extracellular space"/>
    <property type="evidence" value="ECO:0000318"/>
    <property type="project" value="GO_Central"/>
</dbReference>
<evidence type="ECO:0000256" key="5">
    <source>
        <dbReference type="SAM" id="Phobius"/>
    </source>
</evidence>
<dbReference type="SUPFAM" id="SSF56574">
    <property type="entry name" value="Serpins"/>
    <property type="match status" value="1"/>
</dbReference>
<name>F6PJ15_MONDO</name>